<evidence type="ECO:0000313" key="1">
    <source>
        <dbReference type="EMBL" id="MBA0699793.1"/>
    </source>
</evidence>
<name>A0A7J8YJN7_GOSAI</name>
<feature type="non-terminal residue" evidence="1">
    <location>
        <position position="152"/>
    </location>
</feature>
<organism evidence="1 2">
    <name type="scientific">Gossypium aridum</name>
    <name type="common">American cotton</name>
    <name type="synonym">Erioxylum aridum</name>
    <dbReference type="NCBI Taxonomy" id="34290"/>
    <lineage>
        <taxon>Eukaryota</taxon>
        <taxon>Viridiplantae</taxon>
        <taxon>Streptophyta</taxon>
        <taxon>Embryophyta</taxon>
        <taxon>Tracheophyta</taxon>
        <taxon>Spermatophyta</taxon>
        <taxon>Magnoliopsida</taxon>
        <taxon>eudicotyledons</taxon>
        <taxon>Gunneridae</taxon>
        <taxon>Pentapetalae</taxon>
        <taxon>rosids</taxon>
        <taxon>malvids</taxon>
        <taxon>Malvales</taxon>
        <taxon>Malvaceae</taxon>
        <taxon>Malvoideae</taxon>
        <taxon>Gossypium</taxon>
    </lineage>
</organism>
<sequence length="152" mass="17158">DCLAARTIWDKLIPEDKLSSWAKQYILISKTTLHKPRSYPHSSPLARSWVCLRTYGSVRLNEGVTAIGGFICDHNDLNSNDIIEIVNIIQDGSSGNFNSTLIKRILQVLNMSKQWKIQHLPREENSITDSLAKSVRTSSLGLRLFEDPPLLI</sequence>
<proteinExistence type="predicted"/>
<evidence type="ECO:0000313" key="2">
    <source>
        <dbReference type="Proteomes" id="UP000593577"/>
    </source>
</evidence>
<comment type="caution">
    <text evidence="1">The sequence shown here is derived from an EMBL/GenBank/DDBJ whole genome shotgun (WGS) entry which is preliminary data.</text>
</comment>
<evidence type="ECO:0008006" key="3">
    <source>
        <dbReference type="Google" id="ProtNLM"/>
    </source>
</evidence>
<protein>
    <recommendedName>
        <fullName evidence="3">RNase H type-1 domain-containing protein</fullName>
    </recommendedName>
</protein>
<accession>A0A7J8YJN7</accession>
<dbReference type="AlphaFoldDB" id="A0A7J8YJN7"/>
<dbReference type="Proteomes" id="UP000593577">
    <property type="component" value="Unassembled WGS sequence"/>
</dbReference>
<gene>
    <name evidence="1" type="ORF">Goari_001399</name>
</gene>
<reference evidence="1 2" key="1">
    <citation type="journal article" date="2019" name="Genome Biol. Evol.">
        <title>Insights into the evolution of the New World diploid cottons (Gossypium, subgenus Houzingenia) based on genome sequencing.</title>
        <authorList>
            <person name="Grover C.E."/>
            <person name="Arick M.A. 2nd"/>
            <person name="Thrash A."/>
            <person name="Conover J.L."/>
            <person name="Sanders W.S."/>
            <person name="Peterson D.G."/>
            <person name="Frelichowski J.E."/>
            <person name="Scheffler J.A."/>
            <person name="Scheffler B.E."/>
            <person name="Wendel J.F."/>
        </authorList>
    </citation>
    <scope>NUCLEOTIDE SEQUENCE [LARGE SCALE GENOMIC DNA]</scope>
    <source>
        <strain evidence="1">185</strain>
        <tissue evidence="1">Leaf</tissue>
    </source>
</reference>
<dbReference type="EMBL" id="JABFAA010000013">
    <property type="protein sequence ID" value="MBA0699793.1"/>
    <property type="molecule type" value="Genomic_DNA"/>
</dbReference>
<keyword evidence="2" id="KW-1185">Reference proteome</keyword>